<keyword evidence="2" id="KW-1185">Reference proteome</keyword>
<name>A0A397W3T0_9GLOM</name>
<protein>
    <recommendedName>
        <fullName evidence="3">Reverse transcriptase domain-containing protein</fullName>
    </recommendedName>
</protein>
<reference evidence="1 2" key="1">
    <citation type="submission" date="2018-06" db="EMBL/GenBank/DDBJ databases">
        <title>Comparative genomics reveals the genomic features of Rhizophagus irregularis, R. cerebriforme, R. diaphanum and Gigaspora rosea, and their symbiotic lifestyle signature.</title>
        <authorList>
            <person name="Morin E."/>
            <person name="San Clemente H."/>
            <person name="Chen E.C.H."/>
            <person name="De La Providencia I."/>
            <person name="Hainaut M."/>
            <person name="Kuo A."/>
            <person name="Kohler A."/>
            <person name="Murat C."/>
            <person name="Tang N."/>
            <person name="Roy S."/>
            <person name="Loubradou J."/>
            <person name="Henrissat B."/>
            <person name="Grigoriev I.V."/>
            <person name="Corradi N."/>
            <person name="Roux C."/>
            <person name="Martin F.M."/>
        </authorList>
    </citation>
    <scope>NUCLEOTIDE SEQUENCE [LARGE SCALE GENOMIC DNA]</scope>
    <source>
        <strain evidence="1 2">DAOM 194757</strain>
    </source>
</reference>
<evidence type="ECO:0000313" key="2">
    <source>
        <dbReference type="Proteomes" id="UP000266673"/>
    </source>
</evidence>
<evidence type="ECO:0008006" key="3">
    <source>
        <dbReference type="Google" id="ProtNLM"/>
    </source>
</evidence>
<dbReference type="Proteomes" id="UP000266673">
    <property type="component" value="Unassembled WGS sequence"/>
</dbReference>
<proteinExistence type="predicted"/>
<dbReference type="EMBL" id="QKWP01000073">
    <property type="protein sequence ID" value="RIB28227.1"/>
    <property type="molecule type" value="Genomic_DNA"/>
</dbReference>
<gene>
    <name evidence="1" type="ORF">C2G38_2158568</name>
</gene>
<dbReference type="AlphaFoldDB" id="A0A397W3T0"/>
<comment type="caution">
    <text evidence="1">The sequence shown here is derived from an EMBL/GenBank/DDBJ whole genome shotgun (WGS) entry which is preliminary data.</text>
</comment>
<sequence>MISILREQKAKAGADRHLNTQLEELKVQIGEKMDSLLEKIPTEMNAEKDVFQYICNRDHEQRFNTEDNAKGKEEIVPVLAILFNKVLKEDRMPDFWHKSLITLIPKKSKDLELLNNWRPIIMHQETHIIKDGEFSELLKVGKKGILVRHQNLKLVVYADDLSIEMGPCQTGKR</sequence>
<evidence type="ECO:0000313" key="1">
    <source>
        <dbReference type="EMBL" id="RIB28227.1"/>
    </source>
</evidence>
<dbReference type="OrthoDB" id="5598377at2759"/>
<organism evidence="1 2">
    <name type="scientific">Gigaspora rosea</name>
    <dbReference type="NCBI Taxonomy" id="44941"/>
    <lineage>
        <taxon>Eukaryota</taxon>
        <taxon>Fungi</taxon>
        <taxon>Fungi incertae sedis</taxon>
        <taxon>Mucoromycota</taxon>
        <taxon>Glomeromycotina</taxon>
        <taxon>Glomeromycetes</taxon>
        <taxon>Diversisporales</taxon>
        <taxon>Gigasporaceae</taxon>
        <taxon>Gigaspora</taxon>
    </lineage>
</organism>
<accession>A0A397W3T0</accession>